<proteinExistence type="inferred from homology"/>
<dbReference type="Pfam" id="PF07733">
    <property type="entry name" value="DNA_pol3_alpha"/>
    <property type="match status" value="1"/>
</dbReference>
<evidence type="ECO:0000256" key="10">
    <source>
        <dbReference type="SAM" id="MobiDB-lite"/>
    </source>
</evidence>
<dbReference type="CDD" id="cd04485">
    <property type="entry name" value="DnaE_OBF"/>
    <property type="match status" value="1"/>
</dbReference>
<accession>A0ABD6FE70</accession>
<dbReference type="InterPro" id="IPR029460">
    <property type="entry name" value="DNAPol_HHH"/>
</dbReference>
<dbReference type="GO" id="GO:0003887">
    <property type="term" value="F:DNA-directed DNA polymerase activity"/>
    <property type="evidence" value="ECO:0007669"/>
    <property type="project" value="UniProtKB-UniRule"/>
</dbReference>
<dbReference type="Pfam" id="PF17657">
    <property type="entry name" value="DNA_pol3_finger"/>
    <property type="match status" value="1"/>
</dbReference>
<dbReference type="GO" id="GO:0006281">
    <property type="term" value="P:DNA repair"/>
    <property type="evidence" value="ECO:0007669"/>
    <property type="project" value="UniProtKB-UniRule"/>
</dbReference>
<dbReference type="PANTHER" id="PTHR32294">
    <property type="entry name" value="DNA POLYMERASE III SUBUNIT ALPHA"/>
    <property type="match status" value="1"/>
</dbReference>
<evidence type="ECO:0000313" key="12">
    <source>
        <dbReference type="EMBL" id="MFO7191743.1"/>
    </source>
</evidence>
<dbReference type="NCBIfam" id="TIGR00594">
    <property type="entry name" value="polc"/>
    <property type="match status" value="1"/>
</dbReference>
<comment type="similarity">
    <text evidence="9">Belongs to the DNA polymerase type-C family. DnaE2 subfamily.</text>
</comment>
<keyword evidence="7 9" id="KW-0234">DNA repair</keyword>
<feature type="domain" description="Polymerase/histidinol phosphatase N-terminal" evidence="11">
    <location>
        <begin position="65"/>
        <end position="132"/>
    </location>
</feature>
<dbReference type="AlphaFoldDB" id="A0ABD6FE70"/>
<comment type="subcellular location">
    <subcellularLocation>
        <location evidence="9">Cytoplasm</location>
    </subcellularLocation>
</comment>
<gene>
    <name evidence="9" type="primary">dnaE2</name>
    <name evidence="12" type="ORF">DIU77_005825</name>
</gene>
<dbReference type="Proteomes" id="UP000249324">
    <property type="component" value="Unassembled WGS sequence"/>
</dbReference>
<dbReference type="SUPFAM" id="SSF89550">
    <property type="entry name" value="PHP domain-like"/>
    <property type="match status" value="1"/>
</dbReference>
<sequence>MGWFNLPLPWSEMERTLSGHPTQQSGDGGDSPAWTRRREGYFRPDDLAELQFDDDAGARPRVPYAELHCHSNFSFLDGASHPEELVEEASRLGLDAIALTDHDGMYGAVRFAQAAKELGVRTVYGAELGFGRRDEPAGQAGRWPAGQERELPPQPQARSGPADPAAEHLVLLARDAQGYSALCAAITDGQLAGHEDPENRLAEKGRPRYSLPEVAERVAGRVAVLTGCRKGPLRSVLPSPDAPREARVEGYRRAAQRLRELTALFGKDNVYVELFDHGLPADTAHNDTMAALAAEFGLPTVATTGAHYVTPSRGRLAATLAAIRARRSLDELDGWLPPSAGAHLRSGAEMQARFARYPGAVQRAALLGVECAFDLELIAPDLPPFDVPPGHNETSWLIQLTYEGAVARYGTRYQNPKAYAQIEHELKVITELNFPGYFLIVADIVRFCRENDILCQGRGSAANSAVCYALGITNVDPVAHGLLFERFLAPERDGPPDIDVDIESDRREEVIQYVYRKYGRLKAAQVANVITYRARSAVRDVARALGYAPGQQDAWSKQIDRWTTHAANADNDVPDEVVDLANQLGDFPRHLGIHSGGMVLADRPVSEICPVEWARMPGRSVLQWDKDDCAAVGLVKFDLLGLGMLSAIKYAVEMVRDYQGIHIDLAKLPLEDPKVYDMLCRGDAVGVFQVESRAQLATLPRLKPRTIKDLAIEVALIRPGPIQGGSVHPYIRRRAGVEKVTYDHPLTERALRKTLGVPLFQEQLMQLAIDVAGFDPAEADELRRAIGAKRSVRRMEALRQRFYDGAAANGVDQPTAERIFAKLVAFANFGFPESHALSFAYLVFASAYLKCYFPAAFCAALLRAQPMGFYSPQSLVADARRHGVTVLGADVNASLAHTTLRPDPDGGEPAVLLGLSSVRTLGTEPAERIVAERRAHGPYRSMTDLARRVRLTTPKIEALATAGAFRELEPDRRKALWSAGAVAQERPEKLPDSGVGVEAPPLPGMEKVEVAMADVWATGLSPDSFPIQFHRERLDRLGAVPAAKLVEIPHGTRVLIGGAVTHRQRPATANGITFLNLEDETGMVNVVCTKGLWARYATIARSSPALLVRGVVEHAAHGAGVVSVLADKLQHLDVRIRTKSRDFH</sequence>
<dbReference type="InterPro" id="IPR004013">
    <property type="entry name" value="PHP_dom"/>
</dbReference>
<dbReference type="InterPro" id="IPR023073">
    <property type="entry name" value="DnaE2"/>
</dbReference>
<dbReference type="Gene3D" id="1.10.150.870">
    <property type="match status" value="1"/>
</dbReference>
<keyword evidence="1 9" id="KW-0963">Cytoplasm</keyword>
<evidence type="ECO:0000313" key="13">
    <source>
        <dbReference type="Proteomes" id="UP000249324"/>
    </source>
</evidence>
<keyword evidence="2 9" id="KW-0808">Transferase</keyword>
<dbReference type="Pfam" id="PF14579">
    <property type="entry name" value="HHH_6"/>
    <property type="match status" value="1"/>
</dbReference>
<dbReference type="EMBL" id="QGUI02000047">
    <property type="protein sequence ID" value="MFO7191743.1"/>
    <property type="molecule type" value="Genomic_DNA"/>
</dbReference>
<dbReference type="Pfam" id="PF02811">
    <property type="entry name" value="PHP"/>
    <property type="match status" value="1"/>
</dbReference>
<evidence type="ECO:0000256" key="1">
    <source>
        <dbReference type="ARBA" id="ARBA00022490"/>
    </source>
</evidence>
<dbReference type="InterPro" id="IPR003141">
    <property type="entry name" value="Pol/His_phosphatase_N"/>
</dbReference>
<name>A0ABD6FE70_9PSEU</name>
<evidence type="ECO:0000256" key="4">
    <source>
        <dbReference type="ARBA" id="ARBA00022705"/>
    </source>
</evidence>
<evidence type="ECO:0000256" key="8">
    <source>
        <dbReference type="ARBA" id="ARBA00049244"/>
    </source>
</evidence>
<protein>
    <recommendedName>
        <fullName evidence="9">Error-prone DNA polymerase</fullName>
        <ecNumber evidence="9">2.7.7.7</ecNumber>
    </recommendedName>
</protein>
<evidence type="ECO:0000259" key="11">
    <source>
        <dbReference type="SMART" id="SM00481"/>
    </source>
</evidence>
<dbReference type="InterPro" id="IPR016195">
    <property type="entry name" value="Pol/histidinol_Pase-like"/>
</dbReference>
<keyword evidence="3 9" id="KW-0548">Nucleotidyltransferase</keyword>
<evidence type="ECO:0000256" key="2">
    <source>
        <dbReference type="ARBA" id="ARBA00022679"/>
    </source>
</evidence>
<evidence type="ECO:0000256" key="6">
    <source>
        <dbReference type="ARBA" id="ARBA00022932"/>
    </source>
</evidence>
<comment type="caution">
    <text evidence="12">The sequence shown here is derived from an EMBL/GenBank/DDBJ whole genome shotgun (WGS) entry which is preliminary data.</text>
</comment>
<feature type="region of interest" description="Disordered" evidence="10">
    <location>
        <begin position="16"/>
        <end position="37"/>
    </location>
</feature>
<dbReference type="NCBIfam" id="NF004225">
    <property type="entry name" value="PRK05672.1"/>
    <property type="match status" value="1"/>
</dbReference>
<dbReference type="InterPro" id="IPR040982">
    <property type="entry name" value="DNA_pol3_finger"/>
</dbReference>
<dbReference type="InterPro" id="IPR004805">
    <property type="entry name" value="DnaE2/DnaE/PolC"/>
</dbReference>
<organism evidence="12 13">
    <name type="scientific">Thermocrispum agreste</name>
    <dbReference type="NCBI Taxonomy" id="37925"/>
    <lineage>
        <taxon>Bacteria</taxon>
        <taxon>Bacillati</taxon>
        <taxon>Actinomycetota</taxon>
        <taxon>Actinomycetes</taxon>
        <taxon>Pseudonocardiales</taxon>
        <taxon>Pseudonocardiaceae</taxon>
        <taxon>Thermocrispum</taxon>
    </lineage>
</organism>
<evidence type="ECO:0000256" key="9">
    <source>
        <dbReference type="HAMAP-Rule" id="MF_01902"/>
    </source>
</evidence>
<evidence type="ECO:0000256" key="5">
    <source>
        <dbReference type="ARBA" id="ARBA00022763"/>
    </source>
</evidence>
<evidence type="ECO:0000256" key="7">
    <source>
        <dbReference type="ARBA" id="ARBA00023204"/>
    </source>
</evidence>
<keyword evidence="5 9" id="KW-0227">DNA damage</keyword>
<keyword evidence="4 9" id="KW-0235">DNA replication</keyword>
<feature type="region of interest" description="Disordered" evidence="10">
    <location>
        <begin position="131"/>
        <end position="163"/>
    </location>
</feature>
<dbReference type="EC" id="2.7.7.7" evidence="9"/>
<evidence type="ECO:0000256" key="3">
    <source>
        <dbReference type="ARBA" id="ARBA00022695"/>
    </source>
</evidence>
<dbReference type="InterPro" id="IPR011708">
    <property type="entry name" value="DNA_pol3_alpha_NTPase_dom"/>
</dbReference>
<dbReference type="GO" id="GO:0006260">
    <property type="term" value="P:DNA replication"/>
    <property type="evidence" value="ECO:0007669"/>
    <property type="project" value="UniProtKB-KW"/>
</dbReference>
<dbReference type="SMART" id="SM00481">
    <property type="entry name" value="POLIIIAc"/>
    <property type="match status" value="1"/>
</dbReference>
<comment type="function">
    <text evidence="9">DNA polymerase involved in damage-induced mutagenesis and translesion synthesis (TLS). It is not the major replicative DNA polymerase.</text>
</comment>
<dbReference type="HAMAP" id="MF_01902">
    <property type="entry name" value="DNApol_error_prone"/>
    <property type="match status" value="1"/>
</dbReference>
<reference evidence="12 13" key="1">
    <citation type="journal article" date="2021" name="BMC Genomics">
        <title>Genome-resolved metagenome and metatranscriptome analyses of thermophilic composting reveal key bacterial players and their metabolic interactions.</title>
        <authorList>
            <person name="Braga L.P.P."/>
            <person name="Pereira R.V."/>
            <person name="Martins L.F."/>
            <person name="Moura L.M.S."/>
            <person name="Sanchez F.B."/>
            <person name="Patane J.S.L."/>
            <person name="da Silva A.M."/>
            <person name="Setubal J.C."/>
        </authorList>
    </citation>
    <scope>NUCLEOTIDE SEQUENCE [LARGE SCALE GENOMIC DNA]</scope>
    <source>
        <strain evidence="12">ZC4RG45</strain>
    </source>
</reference>
<keyword evidence="6 9" id="KW-0239">DNA-directed DNA polymerase</keyword>
<dbReference type="Gene3D" id="3.20.20.140">
    <property type="entry name" value="Metal-dependent hydrolases"/>
    <property type="match status" value="1"/>
</dbReference>
<dbReference type="PANTHER" id="PTHR32294:SF4">
    <property type="entry name" value="ERROR-PRONE DNA POLYMERASE"/>
    <property type="match status" value="1"/>
</dbReference>
<dbReference type="GO" id="GO:0005737">
    <property type="term" value="C:cytoplasm"/>
    <property type="evidence" value="ECO:0007669"/>
    <property type="project" value="UniProtKB-SubCell"/>
</dbReference>
<comment type="catalytic activity">
    <reaction evidence="8 9">
        <text>DNA(n) + a 2'-deoxyribonucleoside 5'-triphosphate = DNA(n+1) + diphosphate</text>
        <dbReference type="Rhea" id="RHEA:22508"/>
        <dbReference type="Rhea" id="RHEA-COMP:17339"/>
        <dbReference type="Rhea" id="RHEA-COMP:17340"/>
        <dbReference type="ChEBI" id="CHEBI:33019"/>
        <dbReference type="ChEBI" id="CHEBI:61560"/>
        <dbReference type="ChEBI" id="CHEBI:173112"/>
        <dbReference type="EC" id="2.7.7.7"/>
    </reaction>
</comment>